<dbReference type="Pfam" id="PF19138">
    <property type="entry name" value="TbsP_N"/>
    <property type="match status" value="1"/>
</dbReference>
<keyword evidence="4" id="KW-1185">Reference proteome</keyword>
<name>A0AAV3TBG2_9EURY</name>
<accession>A0AAV3TBG2</accession>
<evidence type="ECO:0000313" key="4">
    <source>
        <dbReference type="Proteomes" id="UP001500420"/>
    </source>
</evidence>
<gene>
    <name evidence="3" type="ORF">GCM10009020_27800</name>
</gene>
<dbReference type="NCBIfam" id="NF047393">
    <property type="entry name" value="TransRegTbspHalo"/>
    <property type="match status" value="1"/>
</dbReference>
<comment type="caution">
    <text evidence="3">The sequence shown here is derived from an EMBL/GenBank/DDBJ whole genome shotgun (WGS) entry which is preliminary data.</text>
</comment>
<sequence length="271" mass="29064">MKENILDRTRAELVHEAVAATDDELTAVNPSEETIRELVSALADADGPPTVRLLGHPETVKDVMSDFIVASNAADLVESGTLELRVNDATSGNPLLIHDDAVVAVVDAGASVGGLVADDEAFVADARDRYESQWEAAESYPLRTPPLSTVHEGLSAELGEHAEQDFRAMLSSLETARGDGDGLDEVTISLLVAAKNEELLYDVSKWGEDTGVASKATFSRTKTKLEDMGLIETEKVPIDVGRPRLRLTLGDDRLEAAENDQLATVAQSMLN</sequence>
<protein>
    <submittedName>
        <fullName evidence="3">DUF5821 family protein</fullName>
    </submittedName>
</protein>
<dbReference type="RefSeq" id="WP_343774657.1">
    <property type="nucleotide sequence ID" value="NZ_BAAADV010000007.1"/>
</dbReference>
<dbReference type="Proteomes" id="UP001500420">
    <property type="component" value="Unassembled WGS sequence"/>
</dbReference>
<dbReference type="InterPro" id="IPR043859">
    <property type="entry name" value="TbsP-like_N"/>
</dbReference>
<dbReference type="Pfam" id="PF23336">
    <property type="entry name" value="HTH_TbsP_C"/>
    <property type="match status" value="1"/>
</dbReference>
<evidence type="ECO:0000259" key="1">
    <source>
        <dbReference type="Pfam" id="PF19138"/>
    </source>
</evidence>
<evidence type="ECO:0000313" key="3">
    <source>
        <dbReference type="EMBL" id="GAA0678046.1"/>
    </source>
</evidence>
<dbReference type="AlphaFoldDB" id="A0AAV3TBG2"/>
<reference evidence="3 4" key="1">
    <citation type="journal article" date="2019" name="Int. J. Syst. Evol. Microbiol.">
        <title>The Global Catalogue of Microorganisms (GCM) 10K type strain sequencing project: providing services to taxonomists for standard genome sequencing and annotation.</title>
        <authorList>
            <consortium name="The Broad Institute Genomics Platform"/>
            <consortium name="The Broad Institute Genome Sequencing Center for Infectious Disease"/>
            <person name="Wu L."/>
            <person name="Ma J."/>
        </authorList>
    </citation>
    <scope>NUCLEOTIDE SEQUENCE [LARGE SCALE GENOMIC DNA]</scope>
    <source>
        <strain evidence="3 4">JCM 16328</strain>
    </source>
</reference>
<dbReference type="EMBL" id="BAAADV010000007">
    <property type="protein sequence ID" value="GAA0678046.1"/>
    <property type="molecule type" value="Genomic_DNA"/>
</dbReference>
<evidence type="ECO:0000259" key="2">
    <source>
        <dbReference type="Pfam" id="PF23336"/>
    </source>
</evidence>
<feature type="domain" description="Transcriptional regulator TbsP-like C-terminal" evidence="2">
    <location>
        <begin position="146"/>
        <end position="267"/>
    </location>
</feature>
<proteinExistence type="predicted"/>
<dbReference type="InterPro" id="IPR056163">
    <property type="entry name" value="TbsP_C"/>
</dbReference>
<organism evidence="3 4">
    <name type="scientific">Natronoarchaeum mannanilyticum</name>
    <dbReference type="NCBI Taxonomy" id="926360"/>
    <lineage>
        <taxon>Archaea</taxon>
        <taxon>Methanobacteriati</taxon>
        <taxon>Methanobacteriota</taxon>
        <taxon>Stenosarchaea group</taxon>
        <taxon>Halobacteria</taxon>
        <taxon>Halobacteriales</taxon>
        <taxon>Natronoarchaeaceae</taxon>
    </lineage>
</organism>
<feature type="domain" description="Transcriptional regulator TbsP N-terminal" evidence="1">
    <location>
        <begin position="3"/>
        <end position="145"/>
    </location>
</feature>